<proteinExistence type="inferred from homology"/>
<dbReference type="Pfam" id="PF13302">
    <property type="entry name" value="Acetyltransf_3"/>
    <property type="match status" value="1"/>
</dbReference>
<evidence type="ECO:0000256" key="2">
    <source>
        <dbReference type="ARBA" id="ARBA00022679"/>
    </source>
</evidence>
<evidence type="ECO:0000259" key="4">
    <source>
        <dbReference type="PROSITE" id="PS51186"/>
    </source>
</evidence>
<dbReference type="GO" id="GO:0008080">
    <property type="term" value="F:N-acetyltransferase activity"/>
    <property type="evidence" value="ECO:0007669"/>
    <property type="project" value="InterPro"/>
</dbReference>
<protein>
    <recommendedName>
        <fullName evidence="4">N-acetyltransferase domain-containing protein</fullName>
    </recommendedName>
</protein>
<keyword evidence="3" id="KW-0012">Acyltransferase</keyword>
<dbReference type="SUPFAM" id="SSF55729">
    <property type="entry name" value="Acyl-CoA N-acyltransferases (Nat)"/>
    <property type="match status" value="1"/>
</dbReference>
<evidence type="ECO:0000313" key="6">
    <source>
        <dbReference type="Proteomes" id="UP000473826"/>
    </source>
</evidence>
<dbReference type="EMBL" id="QKWK01000005">
    <property type="protein sequence ID" value="TXT10676.1"/>
    <property type="molecule type" value="Genomic_DNA"/>
</dbReference>
<evidence type="ECO:0000256" key="3">
    <source>
        <dbReference type="ARBA" id="ARBA00023315"/>
    </source>
</evidence>
<sequence>MLLNENTVIYGDKVILVPYRSVLHQTYHEWMKSPELLELTASEPLTFEEELDMQRWLTCPPLELTFILLARPSDLPASTTHVVPSSALSRCQMVGDVNLFLPNGPQEDVECEIMIAEAEFRRKGLAFEALQLFLTYAINSDLSIPPANLIARIGSKNTASISLFERLGFKTVKVVSVWDEVEMRWGWNAAAEAVAGTAADWPSTLLDGRLGSYEQR</sequence>
<dbReference type="Gene3D" id="3.40.630.30">
    <property type="match status" value="1"/>
</dbReference>
<reference evidence="5 6" key="1">
    <citation type="journal article" date="2019" name="PLoS Genet.">
        <title>Convergent evolution of linked mating-type loci in basidiomycete fungi.</title>
        <authorList>
            <person name="Sun S."/>
            <person name="Coelho M.A."/>
            <person name="Heitman J."/>
            <person name="Nowrousian M."/>
        </authorList>
    </citation>
    <scope>NUCLEOTIDE SEQUENCE [LARGE SCALE GENOMIC DNA]</scope>
    <source>
        <strain evidence="5 6">CBS 4282</strain>
    </source>
</reference>
<dbReference type="InterPro" id="IPR039135">
    <property type="entry name" value="NAT9-like"/>
</dbReference>
<gene>
    <name evidence="5" type="ORF">VHUM_02181</name>
</gene>
<dbReference type="PANTHER" id="PTHR13256:SF16">
    <property type="entry name" value="ALPHA_BETA-TUBULIN-N-ACETYLTRANSFERASE 9"/>
    <property type="match status" value="1"/>
</dbReference>
<name>A0A7D8YZX5_VANHU</name>
<dbReference type="PANTHER" id="PTHR13256">
    <property type="entry name" value="N-ACETYLTRANSFERASE 9"/>
    <property type="match status" value="1"/>
</dbReference>
<comment type="caution">
    <text evidence="5">The sequence shown here is derived from an EMBL/GenBank/DDBJ whole genome shotgun (WGS) entry which is preliminary data.</text>
</comment>
<keyword evidence="2" id="KW-0808">Transferase</keyword>
<dbReference type="InterPro" id="IPR016181">
    <property type="entry name" value="Acyl_CoA_acyltransferase"/>
</dbReference>
<dbReference type="PROSITE" id="PS51186">
    <property type="entry name" value="GNAT"/>
    <property type="match status" value="1"/>
</dbReference>
<dbReference type="OrthoDB" id="5043642at2759"/>
<accession>A0A7D8YZX5</accession>
<dbReference type="AlphaFoldDB" id="A0A7D8YZX5"/>
<keyword evidence="6" id="KW-1185">Reference proteome</keyword>
<comment type="similarity">
    <text evidence="1">Belongs to the acetyltransferase family. GNAT subfamily.</text>
</comment>
<dbReference type="InterPro" id="IPR000182">
    <property type="entry name" value="GNAT_dom"/>
</dbReference>
<evidence type="ECO:0000313" key="5">
    <source>
        <dbReference type="EMBL" id="TXT10676.1"/>
    </source>
</evidence>
<organism evidence="5 6">
    <name type="scientific">Vanrija humicola</name>
    <name type="common">Yeast</name>
    <name type="synonym">Cryptococcus humicola</name>
    <dbReference type="NCBI Taxonomy" id="5417"/>
    <lineage>
        <taxon>Eukaryota</taxon>
        <taxon>Fungi</taxon>
        <taxon>Dikarya</taxon>
        <taxon>Basidiomycota</taxon>
        <taxon>Agaricomycotina</taxon>
        <taxon>Tremellomycetes</taxon>
        <taxon>Trichosporonales</taxon>
        <taxon>Trichosporonaceae</taxon>
        <taxon>Vanrija</taxon>
    </lineage>
</organism>
<feature type="domain" description="N-acetyltransferase" evidence="4">
    <location>
        <begin position="34"/>
        <end position="188"/>
    </location>
</feature>
<evidence type="ECO:0000256" key="1">
    <source>
        <dbReference type="ARBA" id="ARBA00009342"/>
    </source>
</evidence>
<dbReference type="Proteomes" id="UP000473826">
    <property type="component" value="Unassembled WGS sequence"/>
</dbReference>